<dbReference type="EMBL" id="VNKI01000008">
    <property type="protein sequence ID" value="TVX78987.1"/>
    <property type="molecule type" value="Genomic_DNA"/>
</dbReference>
<organism evidence="1 2">
    <name type="scientific">Peribacillus simplex</name>
    <dbReference type="NCBI Taxonomy" id="1478"/>
    <lineage>
        <taxon>Bacteria</taxon>
        <taxon>Bacillati</taxon>
        <taxon>Bacillota</taxon>
        <taxon>Bacilli</taxon>
        <taxon>Bacillales</taxon>
        <taxon>Bacillaceae</taxon>
        <taxon>Peribacillus</taxon>
    </lineage>
</organism>
<protein>
    <submittedName>
        <fullName evidence="1">Endolytic transglycosylase MltG</fullName>
    </submittedName>
</protein>
<reference evidence="1 2" key="1">
    <citation type="submission" date="2019-07" db="EMBL/GenBank/DDBJ databases">
        <title>Genome assembly of Bacillus simplex strain GGC-P6A.</title>
        <authorList>
            <person name="Jennings M.E."/>
            <person name="Barton H.A."/>
        </authorList>
    </citation>
    <scope>NUCLEOTIDE SEQUENCE [LARGE SCALE GENOMIC DNA]</scope>
    <source>
        <strain evidence="1 2">GGC-P6A</strain>
    </source>
</reference>
<gene>
    <name evidence="1" type="ORF">FQP34_16710</name>
</gene>
<evidence type="ECO:0000313" key="2">
    <source>
        <dbReference type="Proteomes" id="UP000317770"/>
    </source>
</evidence>
<sequence length="152" mass="17058">MRMNKARLQGLSAGIIFTTTIFAGFYYGTGLFEGATPTTEEAKELLVKQGFVVTLPMKEAKKTVQPKDPDKDLMEEEASKKDPSIVSYTIKVKTNMTTTEIADSLSKEKIIDEAAEFEAYMNDHDFSKKIQIGEFVVTNNMTYRQLANTLTH</sequence>
<name>A0A8B5XW38_9BACI</name>
<dbReference type="AlphaFoldDB" id="A0A8B5XW38"/>
<evidence type="ECO:0000313" key="1">
    <source>
        <dbReference type="EMBL" id="TVX78987.1"/>
    </source>
</evidence>
<dbReference type="Proteomes" id="UP000317770">
    <property type="component" value="Unassembled WGS sequence"/>
</dbReference>
<comment type="caution">
    <text evidence="1">The sequence shown here is derived from an EMBL/GenBank/DDBJ whole genome shotgun (WGS) entry which is preliminary data.</text>
</comment>
<dbReference type="Gene3D" id="3.30.1490.480">
    <property type="entry name" value="Endolytic murein transglycosylase"/>
    <property type="match status" value="1"/>
</dbReference>
<proteinExistence type="predicted"/>
<accession>A0A8B5XW38</accession>